<feature type="region of interest" description="Disordered" evidence="1">
    <location>
        <begin position="160"/>
        <end position="231"/>
    </location>
</feature>
<evidence type="ECO:0000313" key="2">
    <source>
        <dbReference type="EMBL" id="TCO69879.1"/>
    </source>
</evidence>
<keyword evidence="3" id="KW-1185">Reference proteome</keyword>
<protein>
    <submittedName>
        <fullName evidence="2">Uncharacterized protein</fullName>
    </submittedName>
</protein>
<accession>A0A4R2KHB7</accession>
<name>A0A4R2KHB7_9RHOB</name>
<gene>
    <name evidence="2" type="ORF">EV655_1122</name>
</gene>
<evidence type="ECO:0000256" key="1">
    <source>
        <dbReference type="SAM" id="MobiDB-lite"/>
    </source>
</evidence>
<dbReference type="AlphaFoldDB" id="A0A4R2KHB7"/>
<comment type="caution">
    <text evidence="2">The sequence shown here is derived from an EMBL/GenBank/DDBJ whole genome shotgun (WGS) entry which is preliminary data.</text>
</comment>
<feature type="region of interest" description="Disordered" evidence="1">
    <location>
        <begin position="1"/>
        <end position="69"/>
    </location>
</feature>
<organism evidence="2 3">
    <name type="scientific">Rhodovulum euryhalinum</name>
    <dbReference type="NCBI Taxonomy" id="35805"/>
    <lineage>
        <taxon>Bacteria</taxon>
        <taxon>Pseudomonadati</taxon>
        <taxon>Pseudomonadota</taxon>
        <taxon>Alphaproteobacteria</taxon>
        <taxon>Rhodobacterales</taxon>
        <taxon>Paracoccaceae</taxon>
        <taxon>Rhodovulum</taxon>
    </lineage>
</organism>
<dbReference type="EMBL" id="SLWW01000012">
    <property type="protein sequence ID" value="TCO69879.1"/>
    <property type="molecule type" value="Genomic_DNA"/>
</dbReference>
<reference evidence="2 3" key="1">
    <citation type="submission" date="2019-03" db="EMBL/GenBank/DDBJ databases">
        <title>Genomic Encyclopedia of Type Strains, Phase IV (KMG-IV): sequencing the most valuable type-strain genomes for metagenomic binning, comparative biology and taxonomic classification.</title>
        <authorList>
            <person name="Goeker M."/>
        </authorList>
    </citation>
    <scope>NUCLEOTIDE SEQUENCE [LARGE SCALE GENOMIC DNA]</scope>
    <source>
        <strain evidence="2 3">DSM 4868</strain>
    </source>
</reference>
<proteinExistence type="predicted"/>
<sequence length="251" mass="27165">MRHPARPTGKVPRSPPDLALHAPGAECVREFRTPSAPSGWRGPPLQHPVRPPTGRTRRDCPGRVQGRSAGRSVAVRRAAFRALRCAVAAATPGAWSPALVRTEEVRCRNSQGPAPQASAALSVVPKVRAPGKSGSTWNRLPVGHRAQAWGAGRSWAWRGRLPARRRRQGLPTRRRGRAGSPSRPRRIARRSGHGPAGPVQRPGWRAPPVIAAAGQPSPSCHRWRAPRRSAQSSAVVIANLLRRPRARPARP</sequence>
<feature type="compositionally biased region" description="Basic residues" evidence="1">
    <location>
        <begin position="161"/>
        <end position="192"/>
    </location>
</feature>
<evidence type="ECO:0000313" key="3">
    <source>
        <dbReference type="Proteomes" id="UP000295142"/>
    </source>
</evidence>
<dbReference type="Proteomes" id="UP000295142">
    <property type="component" value="Unassembled WGS sequence"/>
</dbReference>